<dbReference type="InterPro" id="IPR047057">
    <property type="entry name" value="MerR_fam"/>
</dbReference>
<dbReference type="EMBL" id="JACBNQ010000012">
    <property type="protein sequence ID" value="NYB74692.1"/>
    <property type="molecule type" value="Genomic_DNA"/>
</dbReference>
<evidence type="ECO:0000313" key="5">
    <source>
        <dbReference type="EMBL" id="NYB74692.1"/>
    </source>
</evidence>
<evidence type="ECO:0000259" key="4">
    <source>
        <dbReference type="PROSITE" id="PS50937"/>
    </source>
</evidence>
<reference evidence="5" key="1">
    <citation type="submission" date="2020-07" db="EMBL/GenBank/DDBJ databases">
        <title>Genomic analysis of a strain of Sedimentibacter Hydroxybenzoicus DSM7310.</title>
        <authorList>
            <person name="Ma S."/>
        </authorList>
    </citation>
    <scope>NUCLEOTIDE SEQUENCE</scope>
    <source>
        <strain evidence="5">DSM 7310</strain>
    </source>
</reference>
<comment type="caution">
    <text evidence="5">The sequence shown here is derived from an EMBL/GenBank/DDBJ whole genome shotgun (WGS) entry which is preliminary data.</text>
</comment>
<keyword evidence="6" id="KW-1185">Reference proteome</keyword>
<protein>
    <submittedName>
        <fullName evidence="5">MerR family transcriptional regulator</fullName>
    </submittedName>
</protein>
<dbReference type="GO" id="GO:0003677">
    <property type="term" value="F:DNA binding"/>
    <property type="evidence" value="ECO:0007669"/>
    <property type="project" value="UniProtKB-KW"/>
</dbReference>
<evidence type="ECO:0000313" key="6">
    <source>
        <dbReference type="Proteomes" id="UP000611629"/>
    </source>
</evidence>
<dbReference type="Proteomes" id="UP000611629">
    <property type="component" value="Unassembled WGS sequence"/>
</dbReference>
<proteinExistence type="predicted"/>
<keyword evidence="3" id="KW-0804">Transcription</keyword>
<dbReference type="InterPro" id="IPR009061">
    <property type="entry name" value="DNA-bd_dom_put_sf"/>
</dbReference>
<dbReference type="PANTHER" id="PTHR30204:SF94">
    <property type="entry name" value="HEAVY METAL-DEPENDENT TRANSCRIPTIONAL REGULATOR HI_0293-RELATED"/>
    <property type="match status" value="1"/>
</dbReference>
<sequence>MKYKINDVSKLIGISKEAIRSYEKVGIISPKRDDSNGYRTYDIEDVGIFIRSRIYKNWGFSQLEIKKLINETNLEETIDVLTDKEQVLQDKILEEIRILNNLKKWKKRYSEIEKLMGNFEIANSPKLYKFDCSGDSGFYENEDVIKTTADYILDAPYFYSGGYFKKCDNEQNWENVIFMCIDAEDKDIVKQTISENAKIMESQNCVCTVVETNGRNIKIQDLDSLFEFIKLNKLSIEGKIMYIRILSIHKDRAHKVYTKVFVPINI</sequence>
<evidence type="ECO:0000256" key="1">
    <source>
        <dbReference type="ARBA" id="ARBA00023015"/>
    </source>
</evidence>
<dbReference type="SMART" id="SM00422">
    <property type="entry name" value="HTH_MERR"/>
    <property type="match status" value="1"/>
</dbReference>
<dbReference type="PANTHER" id="PTHR30204">
    <property type="entry name" value="REDOX-CYCLING DRUG-SENSING TRANSCRIPTIONAL ACTIVATOR SOXR"/>
    <property type="match status" value="1"/>
</dbReference>
<dbReference type="AlphaFoldDB" id="A0A974GWN5"/>
<evidence type="ECO:0000256" key="3">
    <source>
        <dbReference type="ARBA" id="ARBA00023163"/>
    </source>
</evidence>
<gene>
    <name evidence="5" type="ORF">HZF24_11145</name>
</gene>
<dbReference type="CDD" id="cd00592">
    <property type="entry name" value="HTH_MerR-like"/>
    <property type="match status" value="1"/>
</dbReference>
<organism evidence="5 6">
    <name type="scientific">Sedimentibacter hydroxybenzoicus DSM 7310</name>
    <dbReference type="NCBI Taxonomy" id="1123245"/>
    <lineage>
        <taxon>Bacteria</taxon>
        <taxon>Bacillati</taxon>
        <taxon>Bacillota</taxon>
        <taxon>Tissierellia</taxon>
        <taxon>Sedimentibacter</taxon>
    </lineage>
</organism>
<dbReference type="SUPFAM" id="SSF46955">
    <property type="entry name" value="Putative DNA-binding domain"/>
    <property type="match status" value="1"/>
</dbReference>
<keyword evidence="1" id="KW-0805">Transcription regulation</keyword>
<name>A0A974GWN5_SEDHY</name>
<evidence type="ECO:0000256" key="2">
    <source>
        <dbReference type="ARBA" id="ARBA00023125"/>
    </source>
</evidence>
<keyword evidence="2" id="KW-0238">DNA-binding</keyword>
<dbReference type="Gene3D" id="1.10.1660.10">
    <property type="match status" value="1"/>
</dbReference>
<dbReference type="GO" id="GO:0003700">
    <property type="term" value="F:DNA-binding transcription factor activity"/>
    <property type="evidence" value="ECO:0007669"/>
    <property type="project" value="InterPro"/>
</dbReference>
<accession>A0A974GWN5</accession>
<dbReference type="PROSITE" id="PS50937">
    <property type="entry name" value="HTH_MERR_2"/>
    <property type="match status" value="1"/>
</dbReference>
<dbReference type="InterPro" id="IPR000551">
    <property type="entry name" value="MerR-type_HTH_dom"/>
</dbReference>
<feature type="domain" description="HTH merR-type" evidence="4">
    <location>
        <begin position="2"/>
        <end position="71"/>
    </location>
</feature>
<dbReference type="RefSeq" id="WP_179238399.1">
    <property type="nucleotide sequence ID" value="NZ_JACBNQ010000012.1"/>
</dbReference>
<dbReference type="Pfam" id="PF00376">
    <property type="entry name" value="MerR"/>
    <property type="match status" value="1"/>
</dbReference>